<evidence type="ECO:0000313" key="2">
    <source>
        <dbReference type="Proteomes" id="UP000198703"/>
    </source>
</evidence>
<evidence type="ECO:0000313" key="1">
    <source>
        <dbReference type="EMBL" id="SDZ92313.1"/>
    </source>
</evidence>
<sequence length="72" mass="7864">MDSLTPDQAHRAMRGFLEQRLARDPQAEVAQVLSDTAMLPDGRTADPASLREWLDCVADVLSEDAAPRRAAS</sequence>
<dbReference type="STRING" id="89524.SAMN05444370_102196"/>
<keyword evidence="2" id="KW-1185">Reference proteome</keyword>
<gene>
    <name evidence="1" type="ORF">SAMN05444370_102196</name>
</gene>
<proteinExistence type="predicted"/>
<name>A0A1H3WYX4_9RHOB</name>
<dbReference type="AlphaFoldDB" id="A0A1H3WYX4"/>
<dbReference type="Proteomes" id="UP000198703">
    <property type="component" value="Unassembled WGS sequence"/>
</dbReference>
<organism evidence="1 2">
    <name type="scientific">Rubrimonas cliftonensis</name>
    <dbReference type="NCBI Taxonomy" id="89524"/>
    <lineage>
        <taxon>Bacteria</taxon>
        <taxon>Pseudomonadati</taxon>
        <taxon>Pseudomonadota</taxon>
        <taxon>Alphaproteobacteria</taxon>
        <taxon>Rhodobacterales</taxon>
        <taxon>Paracoccaceae</taxon>
        <taxon>Rubrimonas</taxon>
    </lineage>
</organism>
<protein>
    <submittedName>
        <fullName evidence="1">Uncharacterized protein</fullName>
    </submittedName>
</protein>
<accession>A0A1H3WYX4</accession>
<reference evidence="1 2" key="1">
    <citation type="submission" date="2016-10" db="EMBL/GenBank/DDBJ databases">
        <authorList>
            <person name="de Groot N.N."/>
        </authorList>
    </citation>
    <scope>NUCLEOTIDE SEQUENCE [LARGE SCALE GENOMIC DNA]</scope>
    <source>
        <strain evidence="1 2">DSM 15345</strain>
    </source>
</reference>
<dbReference type="EMBL" id="FNQM01000002">
    <property type="protein sequence ID" value="SDZ92313.1"/>
    <property type="molecule type" value="Genomic_DNA"/>
</dbReference>
<dbReference type="RefSeq" id="WP_139283978.1">
    <property type="nucleotide sequence ID" value="NZ_FNQM01000002.1"/>
</dbReference>
<dbReference type="OrthoDB" id="8244929at2"/>